<keyword evidence="12" id="KW-0675">Receptor</keyword>
<keyword evidence="6" id="KW-0653">Protein transport</keyword>
<evidence type="ECO:0000256" key="4">
    <source>
        <dbReference type="ARBA" id="ARBA00022692"/>
    </source>
</evidence>
<evidence type="ECO:0000256" key="7">
    <source>
        <dbReference type="ARBA" id="ARBA00022989"/>
    </source>
</evidence>
<evidence type="ECO:0000256" key="10">
    <source>
        <dbReference type="SAM" id="MobiDB-lite"/>
    </source>
</evidence>
<dbReference type="Pfam" id="PF02064">
    <property type="entry name" value="MAS20"/>
    <property type="match status" value="1"/>
</dbReference>
<evidence type="ECO:0000256" key="2">
    <source>
        <dbReference type="ARBA" id="ARBA00005792"/>
    </source>
</evidence>
<keyword evidence="8" id="KW-0496">Mitochondrion</keyword>
<accession>A0ABQ9SAH7</accession>
<dbReference type="PANTHER" id="PTHR12430:SF0">
    <property type="entry name" value="TRANSLOCASE OF OUTER MITOCHONDRIAL MEMBRANE 20"/>
    <property type="match status" value="1"/>
</dbReference>
<feature type="non-terminal residue" evidence="12">
    <location>
        <position position="1"/>
    </location>
</feature>
<dbReference type="Proteomes" id="UP001241169">
    <property type="component" value="Unassembled WGS sequence"/>
</dbReference>
<evidence type="ECO:0000256" key="5">
    <source>
        <dbReference type="ARBA" id="ARBA00022787"/>
    </source>
</evidence>
<evidence type="ECO:0000256" key="11">
    <source>
        <dbReference type="SAM" id="Phobius"/>
    </source>
</evidence>
<evidence type="ECO:0000256" key="9">
    <source>
        <dbReference type="ARBA" id="ARBA00023136"/>
    </source>
</evidence>
<dbReference type="EMBL" id="MOPA01000009">
    <property type="protein sequence ID" value="KAK1531378.1"/>
    <property type="molecule type" value="Genomic_DNA"/>
</dbReference>
<dbReference type="InterPro" id="IPR023392">
    <property type="entry name" value="Tom20_dom_sf"/>
</dbReference>
<keyword evidence="3" id="KW-0813">Transport</keyword>
<protein>
    <submittedName>
        <fullName evidence="12">MAS20 protein import receptor</fullName>
    </submittedName>
</protein>
<dbReference type="GeneID" id="85379185"/>
<feature type="transmembrane region" description="Helical" evidence="11">
    <location>
        <begin position="76"/>
        <end position="97"/>
    </location>
</feature>
<keyword evidence="9 11" id="KW-0472">Membrane</keyword>
<comment type="similarity">
    <text evidence="2">Belongs to the Tom20 family.</text>
</comment>
<evidence type="ECO:0000313" key="12">
    <source>
        <dbReference type="EMBL" id="KAK1531378.1"/>
    </source>
</evidence>
<evidence type="ECO:0000256" key="6">
    <source>
        <dbReference type="ARBA" id="ARBA00022927"/>
    </source>
</evidence>
<sequence>SFFPSIFTPTTNPPPVVSPRSFNHLPAHKAQHCEPEHKPHQLSSSLSAPTAVDRKPNLPSAFPQVPEKKMSQTSTIVTASVAAAVTGLVAYAAFFDYQRRNKAEFRRELRRNERRQHKAEKESAQQETVRQRQAIKEAVDEAKEEGFPTDVEQKEAYFLQQVSEGETLSADPTRAVEAALAFYKGLKVYPTPGDLIGIYDKTVPKPVLDVLAEMIAYDSSLNIGQYQGGVNVDLGGMPTVGLD</sequence>
<reference evidence="12 13" key="1">
    <citation type="submission" date="2016-10" db="EMBL/GenBank/DDBJ databases">
        <title>The genome sequence of Colletotrichum fioriniae PJ7.</title>
        <authorList>
            <person name="Baroncelli R."/>
        </authorList>
    </citation>
    <scope>NUCLEOTIDE SEQUENCE [LARGE SCALE GENOMIC DNA]</scope>
    <source>
        <strain evidence="12 13">IMI 384185</strain>
    </source>
</reference>
<evidence type="ECO:0000256" key="3">
    <source>
        <dbReference type="ARBA" id="ARBA00022448"/>
    </source>
</evidence>
<keyword evidence="5" id="KW-1000">Mitochondrion outer membrane</keyword>
<dbReference type="RefSeq" id="XP_060345634.1">
    <property type="nucleotide sequence ID" value="XM_060495286.1"/>
</dbReference>
<comment type="caution">
    <text evidence="12">The sequence shown here is derived from an EMBL/GenBank/DDBJ whole genome shotgun (WGS) entry which is preliminary data.</text>
</comment>
<dbReference type="PRINTS" id="PR00351">
    <property type="entry name" value="OM20RECEPTOR"/>
</dbReference>
<evidence type="ECO:0000256" key="1">
    <source>
        <dbReference type="ARBA" id="ARBA00004572"/>
    </source>
</evidence>
<feature type="region of interest" description="Disordered" evidence="10">
    <location>
        <begin position="109"/>
        <end position="129"/>
    </location>
</feature>
<keyword evidence="4 11" id="KW-0812">Transmembrane</keyword>
<feature type="region of interest" description="Disordered" evidence="10">
    <location>
        <begin position="27"/>
        <end position="66"/>
    </location>
</feature>
<dbReference type="PANTHER" id="PTHR12430">
    <property type="entry name" value="MITOCHONDRIAL IMPORT RECEPTOR SUBUNIT TOM20"/>
    <property type="match status" value="1"/>
</dbReference>
<organism evidence="12 13">
    <name type="scientific">Colletotrichum paranaense</name>
    <dbReference type="NCBI Taxonomy" id="1914294"/>
    <lineage>
        <taxon>Eukaryota</taxon>
        <taxon>Fungi</taxon>
        <taxon>Dikarya</taxon>
        <taxon>Ascomycota</taxon>
        <taxon>Pezizomycotina</taxon>
        <taxon>Sordariomycetes</taxon>
        <taxon>Hypocreomycetidae</taxon>
        <taxon>Glomerellales</taxon>
        <taxon>Glomerellaceae</taxon>
        <taxon>Colletotrichum</taxon>
        <taxon>Colletotrichum acutatum species complex</taxon>
    </lineage>
</organism>
<dbReference type="InterPro" id="IPR002056">
    <property type="entry name" value="MAS20"/>
</dbReference>
<proteinExistence type="inferred from homology"/>
<keyword evidence="7 11" id="KW-1133">Transmembrane helix</keyword>
<evidence type="ECO:0000313" key="13">
    <source>
        <dbReference type="Proteomes" id="UP001241169"/>
    </source>
</evidence>
<dbReference type="SUPFAM" id="SSF47157">
    <property type="entry name" value="Mitochondrial import receptor subunit Tom20"/>
    <property type="match status" value="1"/>
</dbReference>
<name>A0ABQ9SAH7_9PEZI</name>
<keyword evidence="13" id="KW-1185">Reference proteome</keyword>
<comment type="subcellular location">
    <subcellularLocation>
        <location evidence="1">Mitochondrion outer membrane</location>
        <topology evidence="1">Single-pass membrane protein</topology>
    </subcellularLocation>
</comment>
<evidence type="ECO:0000256" key="8">
    <source>
        <dbReference type="ARBA" id="ARBA00023128"/>
    </source>
</evidence>
<dbReference type="Gene3D" id="1.20.960.10">
    <property type="entry name" value="Mitochondrial outer membrane translocase complex, subunit Tom20 domain"/>
    <property type="match status" value="1"/>
</dbReference>
<gene>
    <name evidence="12" type="ORF">CPAR01_11027</name>
</gene>